<evidence type="ECO:0000256" key="6">
    <source>
        <dbReference type="SAM" id="MobiDB-lite"/>
    </source>
</evidence>
<organism evidence="8 9">
    <name type="scientific">Streptomyces chiangmaiensis</name>
    <dbReference type="NCBI Taxonomy" id="766497"/>
    <lineage>
        <taxon>Bacteria</taxon>
        <taxon>Bacillati</taxon>
        <taxon>Actinomycetota</taxon>
        <taxon>Actinomycetes</taxon>
        <taxon>Kitasatosporales</taxon>
        <taxon>Streptomycetaceae</taxon>
        <taxon>Streptomyces</taxon>
    </lineage>
</organism>
<evidence type="ECO:0000256" key="4">
    <source>
        <dbReference type="ARBA" id="ARBA00023125"/>
    </source>
</evidence>
<sequence length="433" mass="46292">MLRELIRTGGMPAGTLMPPSRSVADAFGVSRGVVVTAYEQLLAEGFLLARQGSGTWVADSVTGADPTPKPSAPPPVARPGLPDLGGFPRTRWLAAYRHALSTMSNADFGYGDPRGHERLRVELAGHLRRTRGAVVDPELMLVVNGVAEGLALLADVVAATERRRIAVEDPASPGARDLMARRGLTVVGVPVDAEGIVADAIPEPAQLGAILLTPAHQYPTGVLLSATRRRALIELARTHDVMLIEDDYDGAFRYDRNPVGCLQGLAPDVTVLLGSVSKTLAPALRLGWLAGPLAWHERLVDRRVITNLAGQAMDQLAFAHLLLTGGYDKHVRQMRHRYRLRRSHLVAELAAARLDVVVRGDASGLHLLAELPPRVDERTVLSSLRLNGFDVQGLSECRLGCPPEVPGGLIIGYAALAPTSITRLVSALGKAID</sequence>
<dbReference type="GO" id="GO:0008483">
    <property type="term" value="F:transaminase activity"/>
    <property type="evidence" value="ECO:0007669"/>
    <property type="project" value="UniProtKB-KW"/>
</dbReference>
<keyword evidence="3" id="KW-0805">Transcription regulation</keyword>
<keyword evidence="5" id="KW-0804">Transcription</keyword>
<dbReference type="Gene3D" id="1.10.10.10">
    <property type="entry name" value="Winged helix-like DNA-binding domain superfamily/Winged helix DNA-binding domain"/>
    <property type="match status" value="1"/>
</dbReference>
<evidence type="ECO:0000256" key="5">
    <source>
        <dbReference type="ARBA" id="ARBA00023163"/>
    </source>
</evidence>
<keyword evidence="9" id="KW-1185">Reference proteome</keyword>
<dbReference type="Pfam" id="PF00155">
    <property type="entry name" value="Aminotran_1_2"/>
    <property type="match status" value="1"/>
</dbReference>
<keyword evidence="2" id="KW-0663">Pyridoxal phosphate</keyword>
<evidence type="ECO:0000259" key="7">
    <source>
        <dbReference type="PROSITE" id="PS50949"/>
    </source>
</evidence>
<evidence type="ECO:0000313" key="9">
    <source>
        <dbReference type="Proteomes" id="UP001333996"/>
    </source>
</evidence>
<dbReference type="SUPFAM" id="SSF53383">
    <property type="entry name" value="PLP-dependent transferases"/>
    <property type="match status" value="1"/>
</dbReference>
<protein>
    <submittedName>
        <fullName evidence="8">PLP-dependent aminotransferase family protein</fullName>
    </submittedName>
</protein>
<evidence type="ECO:0000256" key="3">
    <source>
        <dbReference type="ARBA" id="ARBA00023015"/>
    </source>
</evidence>
<dbReference type="InterPro" id="IPR000524">
    <property type="entry name" value="Tscrpt_reg_HTH_GntR"/>
</dbReference>
<dbReference type="InterPro" id="IPR036390">
    <property type="entry name" value="WH_DNA-bd_sf"/>
</dbReference>
<evidence type="ECO:0000256" key="2">
    <source>
        <dbReference type="ARBA" id="ARBA00022898"/>
    </source>
</evidence>
<dbReference type="Gene3D" id="3.40.640.10">
    <property type="entry name" value="Type I PLP-dependent aspartate aminotransferase-like (Major domain)"/>
    <property type="match status" value="1"/>
</dbReference>
<evidence type="ECO:0000313" key="8">
    <source>
        <dbReference type="EMBL" id="MED7828271.1"/>
    </source>
</evidence>
<reference evidence="8" key="1">
    <citation type="submission" date="2024-01" db="EMBL/GenBank/DDBJ databases">
        <title>First draft genome sequence data of TA4-1, the type strain of Gram-positive actinobacterium Streptomyces chiangmaiensis.</title>
        <authorList>
            <person name="Yasawong M."/>
            <person name="Nantapong N."/>
        </authorList>
    </citation>
    <scope>NUCLEOTIDE SEQUENCE</scope>
    <source>
        <strain evidence="8">TA4-1</strain>
    </source>
</reference>
<dbReference type="InterPro" id="IPR015421">
    <property type="entry name" value="PyrdxlP-dep_Trfase_major"/>
</dbReference>
<comment type="similarity">
    <text evidence="1">In the C-terminal section; belongs to the class-I pyridoxal-phosphate-dependent aminotransferase family.</text>
</comment>
<dbReference type="PROSITE" id="PS50949">
    <property type="entry name" value="HTH_GNTR"/>
    <property type="match status" value="1"/>
</dbReference>
<comment type="caution">
    <text evidence="8">The sequence shown here is derived from an EMBL/GenBank/DDBJ whole genome shotgun (WGS) entry which is preliminary data.</text>
</comment>
<dbReference type="InterPro" id="IPR051446">
    <property type="entry name" value="HTH_trans_reg/aminotransferase"/>
</dbReference>
<accession>A0ABU7FWE7</accession>
<keyword evidence="8" id="KW-0808">Transferase</keyword>
<dbReference type="SMART" id="SM00345">
    <property type="entry name" value="HTH_GNTR"/>
    <property type="match status" value="1"/>
</dbReference>
<dbReference type="SUPFAM" id="SSF46785">
    <property type="entry name" value="Winged helix' DNA-binding domain"/>
    <property type="match status" value="1"/>
</dbReference>
<dbReference type="Pfam" id="PF00392">
    <property type="entry name" value="GntR"/>
    <property type="match status" value="1"/>
</dbReference>
<keyword evidence="4" id="KW-0238">DNA-binding</keyword>
<feature type="region of interest" description="Disordered" evidence="6">
    <location>
        <begin position="60"/>
        <end position="81"/>
    </location>
</feature>
<feature type="domain" description="HTH gntR-type" evidence="7">
    <location>
        <begin position="1"/>
        <end position="60"/>
    </location>
</feature>
<name>A0ABU7FWE7_9ACTN</name>
<proteinExistence type="inferred from homology"/>
<evidence type="ECO:0000256" key="1">
    <source>
        <dbReference type="ARBA" id="ARBA00005384"/>
    </source>
</evidence>
<dbReference type="PANTHER" id="PTHR46577">
    <property type="entry name" value="HTH-TYPE TRANSCRIPTIONAL REGULATORY PROTEIN GABR"/>
    <property type="match status" value="1"/>
</dbReference>
<dbReference type="EMBL" id="JAYWVC010000344">
    <property type="protein sequence ID" value="MED7828271.1"/>
    <property type="molecule type" value="Genomic_DNA"/>
</dbReference>
<gene>
    <name evidence="8" type="ORF">VXC91_42010</name>
</gene>
<dbReference type="Proteomes" id="UP001333996">
    <property type="component" value="Unassembled WGS sequence"/>
</dbReference>
<dbReference type="InterPro" id="IPR004839">
    <property type="entry name" value="Aminotransferase_I/II_large"/>
</dbReference>
<feature type="compositionally biased region" description="Pro residues" evidence="6">
    <location>
        <begin position="67"/>
        <end position="77"/>
    </location>
</feature>
<dbReference type="CDD" id="cd00609">
    <property type="entry name" value="AAT_like"/>
    <property type="match status" value="1"/>
</dbReference>
<dbReference type="RefSeq" id="WP_329512619.1">
    <property type="nucleotide sequence ID" value="NZ_BAAAYZ010000058.1"/>
</dbReference>
<keyword evidence="8" id="KW-0032">Aminotransferase</keyword>
<dbReference type="CDD" id="cd07377">
    <property type="entry name" value="WHTH_GntR"/>
    <property type="match status" value="1"/>
</dbReference>
<dbReference type="InterPro" id="IPR015424">
    <property type="entry name" value="PyrdxlP-dep_Trfase"/>
</dbReference>
<dbReference type="PANTHER" id="PTHR46577:SF1">
    <property type="entry name" value="HTH-TYPE TRANSCRIPTIONAL REGULATORY PROTEIN GABR"/>
    <property type="match status" value="1"/>
</dbReference>
<dbReference type="InterPro" id="IPR036388">
    <property type="entry name" value="WH-like_DNA-bd_sf"/>
</dbReference>